<keyword evidence="5 7" id="KW-1133">Transmembrane helix</keyword>
<keyword evidence="2 7" id="KW-0813">Transport</keyword>
<evidence type="ECO:0000256" key="3">
    <source>
        <dbReference type="ARBA" id="ARBA00022475"/>
    </source>
</evidence>
<gene>
    <name evidence="10" type="ORF">B7R54_18285</name>
</gene>
<keyword evidence="3" id="KW-1003">Cell membrane</keyword>
<keyword evidence="11" id="KW-1185">Reference proteome</keyword>
<dbReference type="InterPro" id="IPR000515">
    <property type="entry name" value="MetI-like"/>
</dbReference>
<evidence type="ECO:0000313" key="10">
    <source>
        <dbReference type="EMBL" id="RFA10940.1"/>
    </source>
</evidence>
<feature type="transmembrane region" description="Helical" evidence="7">
    <location>
        <begin position="183"/>
        <end position="206"/>
    </location>
</feature>
<evidence type="ECO:0000256" key="2">
    <source>
        <dbReference type="ARBA" id="ARBA00022448"/>
    </source>
</evidence>
<evidence type="ECO:0000256" key="8">
    <source>
        <dbReference type="SAM" id="MobiDB-lite"/>
    </source>
</evidence>
<dbReference type="AlphaFoldDB" id="A0A3E0VN85"/>
<keyword evidence="4 7" id="KW-0812">Transmembrane</keyword>
<dbReference type="RefSeq" id="WP_116416316.1">
    <property type="nucleotide sequence ID" value="NZ_NBWZ01000001.1"/>
</dbReference>
<accession>A0A3E0VN85</accession>
<evidence type="ECO:0000256" key="7">
    <source>
        <dbReference type="RuleBase" id="RU363032"/>
    </source>
</evidence>
<dbReference type="PROSITE" id="PS50928">
    <property type="entry name" value="ABC_TM1"/>
    <property type="match status" value="1"/>
</dbReference>
<name>A0A3E0VN85_9MICO</name>
<organism evidence="10 11">
    <name type="scientific">Subtercola boreus</name>
    <dbReference type="NCBI Taxonomy" id="120213"/>
    <lineage>
        <taxon>Bacteria</taxon>
        <taxon>Bacillati</taxon>
        <taxon>Actinomycetota</taxon>
        <taxon>Actinomycetes</taxon>
        <taxon>Micrococcales</taxon>
        <taxon>Microbacteriaceae</taxon>
        <taxon>Subtercola</taxon>
    </lineage>
</organism>
<protein>
    <submittedName>
        <fullName evidence="10">Sugar ABC transporter permease</fullName>
    </submittedName>
</protein>
<feature type="transmembrane region" description="Helical" evidence="7">
    <location>
        <begin position="237"/>
        <end position="257"/>
    </location>
</feature>
<dbReference type="GO" id="GO:0005886">
    <property type="term" value="C:plasma membrane"/>
    <property type="evidence" value="ECO:0007669"/>
    <property type="project" value="UniProtKB-SubCell"/>
</dbReference>
<dbReference type="PANTHER" id="PTHR30193:SF41">
    <property type="entry name" value="DIACETYLCHITOBIOSE UPTAKE SYSTEM PERMEASE PROTEIN NGCF"/>
    <property type="match status" value="1"/>
</dbReference>
<evidence type="ECO:0000256" key="5">
    <source>
        <dbReference type="ARBA" id="ARBA00022989"/>
    </source>
</evidence>
<dbReference type="EMBL" id="NBWZ01000001">
    <property type="protein sequence ID" value="RFA10940.1"/>
    <property type="molecule type" value="Genomic_DNA"/>
</dbReference>
<evidence type="ECO:0000256" key="4">
    <source>
        <dbReference type="ARBA" id="ARBA00022692"/>
    </source>
</evidence>
<feature type="compositionally biased region" description="Basic and acidic residues" evidence="8">
    <location>
        <begin position="1"/>
        <end position="10"/>
    </location>
</feature>
<dbReference type="InterPro" id="IPR035906">
    <property type="entry name" value="MetI-like_sf"/>
</dbReference>
<evidence type="ECO:0000256" key="1">
    <source>
        <dbReference type="ARBA" id="ARBA00004651"/>
    </source>
</evidence>
<keyword evidence="6 7" id="KW-0472">Membrane</keyword>
<feature type="region of interest" description="Disordered" evidence="8">
    <location>
        <begin position="1"/>
        <end position="30"/>
    </location>
</feature>
<dbReference type="InterPro" id="IPR051393">
    <property type="entry name" value="ABC_transporter_permease"/>
</dbReference>
<comment type="similarity">
    <text evidence="7">Belongs to the binding-protein-dependent transport system permease family.</text>
</comment>
<dbReference type="SUPFAM" id="SSF161098">
    <property type="entry name" value="MetI-like"/>
    <property type="match status" value="1"/>
</dbReference>
<evidence type="ECO:0000259" key="9">
    <source>
        <dbReference type="PROSITE" id="PS50928"/>
    </source>
</evidence>
<dbReference type="OrthoDB" id="4319190at2"/>
<sequence length="323" mass="35466">MTTKHLERPGTNRGARHYRPPGQLGGRTPLNGTFKRRATIVGFLAPALIVLAAFVGWPMISALQLSFTDASGFGTPEFVGLENYLRVFTDPDIVQSMGNTALYAVLFTPVAIVVALLLALVINSPRLPFRGFFRSTLFLPFIVSLAVAAFAWSYLLDPQVGLLNYWLQAVGIRIGNVLQDPVLAMPTVVLVAVWKNFGFYMVIFLAGLQEIPTSLYEAAQLDGANGWKRFTNVTFPMLSNTMAFVVIVALIAALQAFDQIYILTSGGPYRSTETIVMQIYQSGFKDLDLGFASALSYVLLIVTLLLSLAQFLFFGRRGKDTES</sequence>
<evidence type="ECO:0000256" key="6">
    <source>
        <dbReference type="ARBA" id="ARBA00023136"/>
    </source>
</evidence>
<comment type="caution">
    <text evidence="10">The sequence shown here is derived from an EMBL/GenBank/DDBJ whole genome shotgun (WGS) entry which is preliminary data.</text>
</comment>
<reference evidence="10 11" key="1">
    <citation type="submission" date="2017-04" db="EMBL/GenBank/DDBJ databases">
        <title>Comparative genome analysis of Subtercola boreus.</title>
        <authorList>
            <person name="Cho Y.-J."/>
            <person name="Cho A."/>
            <person name="Kim O.-S."/>
            <person name="Lee J.-I."/>
        </authorList>
    </citation>
    <scope>NUCLEOTIDE SEQUENCE [LARGE SCALE GENOMIC DNA]</scope>
    <source>
        <strain evidence="10 11">K300</strain>
    </source>
</reference>
<dbReference type="Gene3D" id="1.10.3720.10">
    <property type="entry name" value="MetI-like"/>
    <property type="match status" value="1"/>
</dbReference>
<dbReference type="Proteomes" id="UP000256486">
    <property type="component" value="Unassembled WGS sequence"/>
</dbReference>
<feature type="transmembrane region" description="Helical" evidence="7">
    <location>
        <begin position="101"/>
        <end position="123"/>
    </location>
</feature>
<feature type="domain" description="ABC transmembrane type-1" evidence="9">
    <location>
        <begin position="97"/>
        <end position="310"/>
    </location>
</feature>
<dbReference type="Pfam" id="PF00528">
    <property type="entry name" value="BPD_transp_1"/>
    <property type="match status" value="1"/>
</dbReference>
<comment type="subcellular location">
    <subcellularLocation>
        <location evidence="1 7">Cell membrane</location>
        <topology evidence="1 7">Multi-pass membrane protein</topology>
    </subcellularLocation>
</comment>
<feature type="transmembrane region" description="Helical" evidence="7">
    <location>
        <begin position="294"/>
        <end position="314"/>
    </location>
</feature>
<dbReference type="PANTHER" id="PTHR30193">
    <property type="entry name" value="ABC TRANSPORTER PERMEASE PROTEIN"/>
    <property type="match status" value="1"/>
</dbReference>
<proteinExistence type="inferred from homology"/>
<dbReference type="GO" id="GO:0055085">
    <property type="term" value="P:transmembrane transport"/>
    <property type="evidence" value="ECO:0007669"/>
    <property type="project" value="InterPro"/>
</dbReference>
<dbReference type="CDD" id="cd06261">
    <property type="entry name" value="TM_PBP2"/>
    <property type="match status" value="1"/>
</dbReference>
<evidence type="ECO:0000313" key="11">
    <source>
        <dbReference type="Proteomes" id="UP000256486"/>
    </source>
</evidence>
<feature type="transmembrane region" description="Helical" evidence="7">
    <location>
        <begin position="40"/>
        <end position="60"/>
    </location>
</feature>
<feature type="transmembrane region" description="Helical" evidence="7">
    <location>
        <begin position="135"/>
        <end position="155"/>
    </location>
</feature>